<dbReference type="Proteomes" id="UP001139493">
    <property type="component" value="Unassembled WGS sequence"/>
</dbReference>
<feature type="signal peptide" evidence="1">
    <location>
        <begin position="1"/>
        <end position="26"/>
    </location>
</feature>
<dbReference type="AlphaFoldDB" id="A0A9X2G1X9"/>
<protein>
    <recommendedName>
        <fullName evidence="4">Lipoprotein</fullName>
    </recommendedName>
</protein>
<evidence type="ECO:0008006" key="4">
    <source>
        <dbReference type="Google" id="ProtNLM"/>
    </source>
</evidence>
<keyword evidence="3" id="KW-1185">Reference proteome</keyword>
<comment type="caution">
    <text evidence="2">The sequence shown here is derived from an EMBL/GenBank/DDBJ whole genome shotgun (WGS) entry which is preliminary data.</text>
</comment>
<proteinExistence type="predicted"/>
<evidence type="ECO:0000256" key="1">
    <source>
        <dbReference type="SAM" id="SignalP"/>
    </source>
</evidence>
<feature type="chain" id="PRO_5040764443" description="Lipoprotein" evidence="1">
    <location>
        <begin position="27"/>
        <end position="109"/>
    </location>
</feature>
<evidence type="ECO:0000313" key="2">
    <source>
        <dbReference type="EMBL" id="MCP2265552.1"/>
    </source>
</evidence>
<gene>
    <name evidence="2" type="ORF">APR03_002908</name>
</gene>
<keyword evidence="1" id="KW-0732">Signal</keyword>
<dbReference type="RefSeq" id="WP_253836757.1">
    <property type="nucleotide sequence ID" value="NZ_JAMTCS010000008.1"/>
</dbReference>
<dbReference type="EMBL" id="JAMTCS010000008">
    <property type="protein sequence ID" value="MCP2265552.1"/>
    <property type="molecule type" value="Genomic_DNA"/>
</dbReference>
<accession>A0A9X2G1X9</accession>
<dbReference type="PROSITE" id="PS51257">
    <property type="entry name" value="PROKAR_LIPOPROTEIN"/>
    <property type="match status" value="1"/>
</dbReference>
<organism evidence="2 3">
    <name type="scientific">Promicromonospora thailandica</name>
    <dbReference type="NCBI Taxonomy" id="765201"/>
    <lineage>
        <taxon>Bacteria</taxon>
        <taxon>Bacillati</taxon>
        <taxon>Actinomycetota</taxon>
        <taxon>Actinomycetes</taxon>
        <taxon>Micrococcales</taxon>
        <taxon>Promicromonosporaceae</taxon>
        <taxon>Promicromonospora</taxon>
    </lineage>
</organism>
<reference evidence="2" key="1">
    <citation type="submission" date="2022-06" db="EMBL/GenBank/DDBJ databases">
        <title>Genomic Encyclopedia of Archaeal and Bacterial Type Strains, Phase II (KMG-II): from individual species to whole genera.</title>
        <authorList>
            <person name="Goeker M."/>
        </authorList>
    </citation>
    <scope>NUCLEOTIDE SEQUENCE</scope>
    <source>
        <strain evidence="2">DSM 26652</strain>
    </source>
</reference>
<evidence type="ECO:0000313" key="3">
    <source>
        <dbReference type="Proteomes" id="UP001139493"/>
    </source>
</evidence>
<sequence>MADQIRRGARGPALAVAVVLALAACAGPATDHGTVLEKKSSPGFYSVTQSCTSAGRTTTCVPITTWIPPDWDVKVRDEEGTEAWLDVSNAQFDALAIGDYYDTREPNRG</sequence>
<name>A0A9X2G1X9_9MICO</name>